<evidence type="ECO:0000313" key="2">
    <source>
        <dbReference type="Proteomes" id="UP001600894"/>
    </source>
</evidence>
<reference evidence="1 2" key="1">
    <citation type="submission" date="2024-04" db="EMBL/GenBank/DDBJ databases">
        <title>Defined microbial consortia suppress multidrug-resistant proinflammatory Enterobacteriaceae via ecological control.</title>
        <authorList>
            <person name="Furuichi M."/>
            <person name="Kawaguchi T."/>
            <person name="Pust M."/>
            <person name="Yasuma K."/>
            <person name="Plichta D."/>
            <person name="Hasegawa N."/>
            <person name="Ohya T."/>
            <person name="Bhattarai S."/>
            <person name="Sasajima S."/>
            <person name="Aoto Y."/>
            <person name="Tuganbaev T."/>
            <person name="Yaginuma M."/>
            <person name="Ueda M."/>
            <person name="Okahashi N."/>
            <person name="Amafuji K."/>
            <person name="Kiridooshi Y."/>
            <person name="Sugita K."/>
            <person name="Strazar M."/>
            <person name="Skelly A."/>
            <person name="Suda W."/>
            <person name="Hattori M."/>
            <person name="Nakamoto N."/>
            <person name="Caballero S."/>
            <person name="Norman J."/>
            <person name="Olle B."/>
            <person name="Tanoue T."/>
            <person name="Arita M."/>
            <person name="Bucci V."/>
            <person name="Atarashi K."/>
            <person name="Xavier R."/>
            <person name="Honda K."/>
        </authorList>
    </citation>
    <scope>NUCLEOTIDE SEQUENCE [LARGE SCALE GENOMIC DNA]</scope>
    <source>
        <strain evidence="2">f13</strain>
    </source>
</reference>
<name>A0ABQ0AZN3_9FIRM</name>
<proteinExistence type="predicted"/>
<organism evidence="1 2">
    <name type="scientific">Enterocloster alcoholdehydrogenati</name>
    <dbReference type="NCBI Taxonomy" id="2547410"/>
    <lineage>
        <taxon>Bacteria</taxon>
        <taxon>Bacillati</taxon>
        <taxon>Bacillota</taxon>
        <taxon>Clostridia</taxon>
        <taxon>Lachnospirales</taxon>
        <taxon>Lachnospiraceae</taxon>
        <taxon>Enterocloster</taxon>
    </lineage>
</organism>
<protein>
    <submittedName>
        <fullName evidence="1">Uncharacterized protein</fullName>
    </submittedName>
</protein>
<sequence length="138" mass="15838">MMKLKNIKCPYCHANASLRPASVVYGHNRRSQGKFLYLCDRWPACDAYVSAHDRTHLPMGVLANGDLRHKRILAHQALRQLQQSRNMEKWEVYIWLQAKLGLNEHQTHIGQFSDWMCDEVIRLCKQASGPPADIKAAA</sequence>
<keyword evidence="2" id="KW-1185">Reference proteome</keyword>
<dbReference type="InterPro" id="IPR021686">
    <property type="entry name" value="DUF3268"/>
</dbReference>
<dbReference type="RefSeq" id="WP_130868803.1">
    <property type="nucleotide sequence ID" value="NZ_BAABXL010000001.1"/>
</dbReference>
<dbReference type="Pfam" id="PF11672">
    <property type="entry name" value="DUF3268"/>
    <property type="match status" value="1"/>
</dbReference>
<accession>A0ABQ0AZN3</accession>
<dbReference type="Proteomes" id="UP001600894">
    <property type="component" value="Unassembled WGS sequence"/>
</dbReference>
<evidence type="ECO:0000313" key="1">
    <source>
        <dbReference type="EMBL" id="GAA6269467.1"/>
    </source>
</evidence>
<dbReference type="EMBL" id="BAABXL010000001">
    <property type="protein sequence ID" value="GAA6269467.1"/>
    <property type="molecule type" value="Genomic_DNA"/>
</dbReference>
<gene>
    <name evidence="1" type="ORF">F130042H8_25270</name>
</gene>
<comment type="caution">
    <text evidence="1">The sequence shown here is derived from an EMBL/GenBank/DDBJ whole genome shotgun (WGS) entry which is preliminary data.</text>
</comment>